<keyword evidence="1" id="KW-0805">Transcription regulation</keyword>
<dbReference type="SUPFAM" id="SSF48498">
    <property type="entry name" value="Tetracyclin repressor-like, C-terminal domain"/>
    <property type="match status" value="1"/>
</dbReference>
<dbReference type="OrthoDB" id="4709966at2"/>
<keyword evidence="3" id="KW-0804">Transcription</keyword>
<keyword evidence="7" id="KW-1185">Reference proteome</keyword>
<evidence type="ECO:0000256" key="2">
    <source>
        <dbReference type="ARBA" id="ARBA00023125"/>
    </source>
</evidence>
<dbReference type="InterPro" id="IPR025996">
    <property type="entry name" value="MT1864/Rv1816-like_C"/>
</dbReference>
<organism evidence="6 7">
    <name type="scientific">Actinopolyspora saharensis</name>
    <dbReference type="NCBI Taxonomy" id="995062"/>
    <lineage>
        <taxon>Bacteria</taxon>
        <taxon>Bacillati</taxon>
        <taxon>Actinomycetota</taxon>
        <taxon>Actinomycetes</taxon>
        <taxon>Actinopolysporales</taxon>
        <taxon>Actinopolysporaceae</taxon>
        <taxon>Actinopolyspora</taxon>
    </lineage>
</organism>
<feature type="DNA-binding region" description="H-T-H motif" evidence="4">
    <location>
        <begin position="32"/>
        <end position="51"/>
    </location>
</feature>
<evidence type="ECO:0000313" key="6">
    <source>
        <dbReference type="EMBL" id="SDQ94712.1"/>
    </source>
</evidence>
<evidence type="ECO:0000313" key="7">
    <source>
        <dbReference type="Proteomes" id="UP000199301"/>
    </source>
</evidence>
<evidence type="ECO:0000259" key="5">
    <source>
        <dbReference type="PROSITE" id="PS50977"/>
    </source>
</evidence>
<dbReference type="Proteomes" id="UP000199301">
    <property type="component" value="Unassembled WGS sequence"/>
</dbReference>
<evidence type="ECO:0000256" key="3">
    <source>
        <dbReference type="ARBA" id="ARBA00023163"/>
    </source>
</evidence>
<dbReference type="RefSeq" id="WP_092524516.1">
    <property type="nucleotide sequence ID" value="NZ_FNKO01000002.1"/>
</dbReference>
<dbReference type="InterPro" id="IPR050109">
    <property type="entry name" value="HTH-type_TetR-like_transc_reg"/>
</dbReference>
<dbReference type="Pfam" id="PF13305">
    <property type="entry name" value="TetR_C_33"/>
    <property type="match status" value="1"/>
</dbReference>
<dbReference type="InterPro" id="IPR036271">
    <property type="entry name" value="Tet_transcr_reg_TetR-rel_C_sf"/>
</dbReference>
<evidence type="ECO:0000256" key="4">
    <source>
        <dbReference type="PROSITE-ProRule" id="PRU00335"/>
    </source>
</evidence>
<evidence type="ECO:0000256" key="1">
    <source>
        <dbReference type="ARBA" id="ARBA00023015"/>
    </source>
</evidence>
<dbReference type="AlphaFoldDB" id="A0A1H1F180"/>
<feature type="domain" description="HTH tetR-type" evidence="5">
    <location>
        <begin position="9"/>
        <end position="69"/>
    </location>
</feature>
<dbReference type="GO" id="GO:0003700">
    <property type="term" value="F:DNA-binding transcription factor activity"/>
    <property type="evidence" value="ECO:0007669"/>
    <property type="project" value="TreeGrafter"/>
</dbReference>
<dbReference type="InterPro" id="IPR001647">
    <property type="entry name" value="HTH_TetR"/>
</dbReference>
<keyword evidence="2 4" id="KW-0238">DNA-binding</keyword>
<dbReference type="PANTHER" id="PTHR30055">
    <property type="entry name" value="HTH-TYPE TRANSCRIPTIONAL REGULATOR RUTR"/>
    <property type="match status" value="1"/>
</dbReference>
<proteinExistence type="predicted"/>
<gene>
    <name evidence="6" type="ORF">SAMN04489718_2784</name>
</gene>
<protein>
    <submittedName>
        <fullName evidence="6">DNA-binding transcriptional regulator, AcrR family</fullName>
    </submittedName>
</protein>
<dbReference type="PROSITE" id="PS50977">
    <property type="entry name" value="HTH_TETR_2"/>
    <property type="match status" value="1"/>
</dbReference>
<dbReference type="InterPro" id="IPR009057">
    <property type="entry name" value="Homeodomain-like_sf"/>
</dbReference>
<dbReference type="Pfam" id="PF00440">
    <property type="entry name" value="TetR_N"/>
    <property type="match status" value="1"/>
</dbReference>
<dbReference type="Gene3D" id="1.10.357.10">
    <property type="entry name" value="Tetracycline Repressor, domain 2"/>
    <property type="match status" value="1"/>
</dbReference>
<name>A0A1H1F180_9ACTN</name>
<accession>A0A1H1F180</accession>
<sequence>MPRPRVHDEVLRQRLLALAGEKLSERGPEGVSLRALAQEAGTTTRAIYSLFGGREQLLRAVFDEAFARFGAHLAEVAGTGDPREDILRLGRAYRASALDDPHFYVVMFGSTPSGVKPGQRSQQRAADTFEPLRRSVERGMRQGVLRQDDPLRVATALWSAVHGLVSLELGGHLAVELGDPAEFFEASMRAALTGWEAD</sequence>
<dbReference type="STRING" id="995062.SAMN04489718_2784"/>
<reference evidence="7" key="1">
    <citation type="submission" date="2016-10" db="EMBL/GenBank/DDBJ databases">
        <authorList>
            <person name="Varghese N."/>
            <person name="Submissions S."/>
        </authorList>
    </citation>
    <scope>NUCLEOTIDE SEQUENCE [LARGE SCALE GENOMIC DNA]</scope>
    <source>
        <strain evidence="7">DSM 45459</strain>
    </source>
</reference>
<dbReference type="EMBL" id="FNKO01000002">
    <property type="protein sequence ID" value="SDQ94712.1"/>
    <property type="molecule type" value="Genomic_DNA"/>
</dbReference>
<dbReference type="PANTHER" id="PTHR30055:SF243">
    <property type="entry name" value="HTH-TYPE TRANSCRIPTIONAL REGULATOR RV1816"/>
    <property type="match status" value="1"/>
</dbReference>
<dbReference type="GO" id="GO:0000976">
    <property type="term" value="F:transcription cis-regulatory region binding"/>
    <property type="evidence" value="ECO:0007669"/>
    <property type="project" value="TreeGrafter"/>
</dbReference>
<dbReference type="SUPFAM" id="SSF46689">
    <property type="entry name" value="Homeodomain-like"/>
    <property type="match status" value="1"/>
</dbReference>